<sequence length="87" mass="9954">MREWHILLNIDFRFQVSDLSSASGVAEDDIISTLQTMQLIKYWKGDHVVRMTRRLVEHCKSINMGRPPNLEILVEAISGSDLLPNGF</sequence>
<evidence type="ECO:0000313" key="2">
    <source>
        <dbReference type="Proteomes" id="UP000276991"/>
    </source>
</evidence>
<dbReference type="OrthoDB" id="787137at2759"/>
<evidence type="ECO:0008006" key="3">
    <source>
        <dbReference type="Google" id="ProtNLM"/>
    </source>
</evidence>
<dbReference type="InterPro" id="IPR036388">
    <property type="entry name" value="WH-like_DNA-bd_sf"/>
</dbReference>
<dbReference type="EMBL" id="UPTC01000862">
    <property type="protein sequence ID" value="VBB30390.1"/>
    <property type="molecule type" value="Genomic_DNA"/>
</dbReference>
<evidence type="ECO:0000313" key="1">
    <source>
        <dbReference type="EMBL" id="VBB30390.1"/>
    </source>
</evidence>
<dbReference type="Proteomes" id="UP000276991">
    <property type="component" value="Unassembled WGS sequence"/>
</dbReference>
<reference evidence="1 2" key="1">
    <citation type="submission" date="2018-08" db="EMBL/GenBank/DDBJ databases">
        <authorList>
            <person name="Laetsch R D."/>
            <person name="Stevens L."/>
            <person name="Kumar S."/>
            <person name="Blaxter L. M."/>
        </authorList>
    </citation>
    <scope>NUCLEOTIDE SEQUENCE [LARGE SCALE GENOMIC DNA]</scope>
</reference>
<gene>
    <name evidence="1" type="ORF">NAV_LOCUS5181</name>
</gene>
<protein>
    <recommendedName>
        <fullName evidence="3">Histone acetyltransferase</fullName>
    </recommendedName>
</protein>
<dbReference type="SUPFAM" id="SSF55729">
    <property type="entry name" value="Acyl-CoA N-acyltransferases (Nat)"/>
    <property type="match status" value="1"/>
</dbReference>
<organism evidence="1 2">
    <name type="scientific">Acanthocheilonema viteae</name>
    <name type="common">Filarial nematode worm</name>
    <name type="synonym">Dipetalonema viteae</name>
    <dbReference type="NCBI Taxonomy" id="6277"/>
    <lineage>
        <taxon>Eukaryota</taxon>
        <taxon>Metazoa</taxon>
        <taxon>Ecdysozoa</taxon>
        <taxon>Nematoda</taxon>
        <taxon>Chromadorea</taxon>
        <taxon>Rhabditida</taxon>
        <taxon>Spirurina</taxon>
        <taxon>Spiruromorpha</taxon>
        <taxon>Filarioidea</taxon>
        <taxon>Onchocercidae</taxon>
        <taxon>Acanthocheilonema</taxon>
    </lineage>
</organism>
<dbReference type="STRING" id="6277.A0A498SKA3"/>
<keyword evidence="2" id="KW-1185">Reference proteome</keyword>
<dbReference type="AlphaFoldDB" id="A0A498SKA3"/>
<dbReference type="InterPro" id="IPR016181">
    <property type="entry name" value="Acyl_CoA_acyltransferase"/>
</dbReference>
<accession>A0A498SKA3</accession>
<dbReference type="Gene3D" id="1.10.10.10">
    <property type="entry name" value="Winged helix-like DNA-binding domain superfamily/Winged helix DNA-binding domain"/>
    <property type="match status" value="1"/>
</dbReference>
<proteinExistence type="predicted"/>
<name>A0A498SKA3_ACAVI</name>